<sequence length="155" mass="17330">MAYALTTSGDKRLNEMNRLGDMLHFPAAVNAGATLNVLLTVAATWYVEPRYPSLGGVWVALVLLVNLTPVFLLRLTLRPETLYPMLREMNFFTDQHKFSDWVYVAASADMAFWILLAWTLSALHRDTSTLVLLECVALLATFSPVILRSVGLVRS</sequence>
<gene>
    <name evidence="2" type="ORF">ACK2TP_05400</name>
</gene>
<protein>
    <submittedName>
        <fullName evidence="2">Uncharacterized protein</fullName>
    </submittedName>
</protein>
<evidence type="ECO:0000313" key="2">
    <source>
        <dbReference type="EMBL" id="MFN2975192.1"/>
    </source>
</evidence>
<keyword evidence="1" id="KW-0812">Transmembrane</keyword>
<organism evidence="2 3">
    <name type="scientific">Terriglobus aquaticus</name>
    <dbReference type="NCBI Taxonomy" id="940139"/>
    <lineage>
        <taxon>Bacteria</taxon>
        <taxon>Pseudomonadati</taxon>
        <taxon>Acidobacteriota</taxon>
        <taxon>Terriglobia</taxon>
        <taxon>Terriglobales</taxon>
        <taxon>Acidobacteriaceae</taxon>
        <taxon>Terriglobus</taxon>
    </lineage>
</organism>
<keyword evidence="1" id="KW-1133">Transmembrane helix</keyword>
<keyword evidence="1" id="KW-0472">Membrane</keyword>
<dbReference type="Proteomes" id="UP001634747">
    <property type="component" value="Unassembled WGS sequence"/>
</dbReference>
<dbReference type="RefSeq" id="WP_263415095.1">
    <property type="nucleotide sequence ID" value="NZ_BAABBH010000001.1"/>
</dbReference>
<proteinExistence type="predicted"/>
<reference evidence="2 3" key="1">
    <citation type="submission" date="2024-12" db="EMBL/GenBank/DDBJ databases">
        <authorList>
            <person name="Lee Y."/>
        </authorList>
    </citation>
    <scope>NUCLEOTIDE SEQUENCE [LARGE SCALE GENOMIC DNA]</scope>
    <source>
        <strain evidence="2 3">03SUJ4</strain>
    </source>
</reference>
<name>A0ABW9KHC9_9BACT</name>
<dbReference type="EMBL" id="JBJYXY010000001">
    <property type="protein sequence ID" value="MFN2975192.1"/>
    <property type="molecule type" value="Genomic_DNA"/>
</dbReference>
<feature type="transmembrane region" description="Helical" evidence="1">
    <location>
        <begin position="57"/>
        <end position="77"/>
    </location>
</feature>
<feature type="transmembrane region" description="Helical" evidence="1">
    <location>
        <begin position="130"/>
        <end position="150"/>
    </location>
</feature>
<evidence type="ECO:0000313" key="3">
    <source>
        <dbReference type="Proteomes" id="UP001634747"/>
    </source>
</evidence>
<evidence type="ECO:0000256" key="1">
    <source>
        <dbReference type="SAM" id="Phobius"/>
    </source>
</evidence>
<keyword evidence="3" id="KW-1185">Reference proteome</keyword>
<feature type="transmembrane region" description="Helical" evidence="1">
    <location>
        <begin position="98"/>
        <end position="118"/>
    </location>
</feature>
<comment type="caution">
    <text evidence="2">The sequence shown here is derived from an EMBL/GenBank/DDBJ whole genome shotgun (WGS) entry which is preliminary data.</text>
</comment>
<feature type="transmembrane region" description="Helical" evidence="1">
    <location>
        <begin position="22"/>
        <end position="45"/>
    </location>
</feature>
<accession>A0ABW9KHC9</accession>